<feature type="domain" description="Alpha/beta hydrolase fold-3" evidence="3">
    <location>
        <begin position="102"/>
        <end position="290"/>
    </location>
</feature>
<evidence type="ECO:0000256" key="2">
    <source>
        <dbReference type="SAM" id="SignalP"/>
    </source>
</evidence>
<keyword evidence="5" id="KW-1185">Reference proteome</keyword>
<keyword evidence="2" id="KW-0732">Signal</keyword>
<dbReference type="AlphaFoldDB" id="A0A926Y1Q1"/>
<gene>
    <name evidence="4" type="ORF">IC229_06370</name>
</gene>
<dbReference type="PANTHER" id="PTHR48081">
    <property type="entry name" value="AB HYDROLASE SUPERFAMILY PROTEIN C4A8.06C"/>
    <property type="match status" value="1"/>
</dbReference>
<dbReference type="Proteomes" id="UP000598820">
    <property type="component" value="Unassembled WGS sequence"/>
</dbReference>
<evidence type="ECO:0000313" key="5">
    <source>
        <dbReference type="Proteomes" id="UP000598820"/>
    </source>
</evidence>
<feature type="signal peptide" evidence="2">
    <location>
        <begin position="1"/>
        <end position="21"/>
    </location>
</feature>
<name>A0A926Y1Q1_9BACT</name>
<dbReference type="SUPFAM" id="SSF53474">
    <property type="entry name" value="alpha/beta-Hydrolases"/>
    <property type="match status" value="1"/>
</dbReference>
<keyword evidence="1 4" id="KW-0378">Hydrolase</keyword>
<dbReference type="Pfam" id="PF07859">
    <property type="entry name" value="Abhydrolase_3"/>
    <property type="match status" value="1"/>
</dbReference>
<dbReference type="GO" id="GO:0016787">
    <property type="term" value="F:hydrolase activity"/>
    <property type="evidence" value="ECO:0007669"/>
    <property type="project" value="UniProtKB-KW"/>
</dbReference>
<evidence type="ECO:0000259" key="3">
    <source>
        <dbReference type="Pfam" id="PF07859"/>
    </source>
</evidence>
<proteinExistence type="predicted"/>
<protein>
    <submittedName>
        <fullName evidence="4">Alpha/beta hydrolase</fullName>
    </submittedName>
</protein>
<dbReference type="EMBL" id="JACWZY010000003">
    <property type="protein sequence ID" value="MBD2700251.1"/>
    <property type="molecule type" value="Genomic_DNA"/>
</dbReference>
<reference evidence="4" key="1">
    <citation type="submission" date="2020-09" db="EMBL/GenBank/DDBJ databases">
        <authorList>
            <person name="Kim M.K."/>
        </authorList>
    </citation>
    <scope>NUCLEOTIDE SEQUENCE</scope>
    <source>
        <strain evidence="4">BT702</strain>
    </source>
</reference>
<evidence type="ECO:0000256" key="1">
    <source>
        <dbReference type="ARBA" id="ARBA00022801"/>
    </source>
</evidence>
<dbReference type="InterPro" id="IPR029058">
    <property type="entry name" value="AB_hydrolase_fold"/>
</dbReference>
<dbReference type="InterPro" id="IPR013094">
    <property type="entry name" value="AB_hydrolase_3"/>
</dbReference>
<accession>A0A926Y1Q1</accession>
<feature type="chain" id="PRO_5037643822" evidence="2">
    <location>
        <begin position="22"/>
        <end position="321"/>
    </location>
</feature>
<sequence>MKTIWNVSLCALITLSGISSCNQSTVVSEAINPSGARISQAQDNLPTVQQIRQSFDLGYDTTTIVPKMDVFKTEVRNVWTGTASIPVQIYYPNNKKNLPIIYYMHGGAFVWSPGIDMHISRLLCNRTESVVVSIDYRLAPEHPFPATVNECFAVWNWVDQQAENLHGNRKKVILVGDSGGGNYLGAILYKQKSNKLKPLACVYVNPAPDLRPTAPGIAPYELMRSWYLNNANPNDPLASPLLTPSFKHYPQSLILVSEIDGLKAQGVMLADKLKNAGVDTQLFELKGLDHLGFYWCNTNPIAKPAIDKVVSYINTVKTKKD</sequence>
<dbReference type="RefSeq" id="WP_190886096.1">
    <property type="nucleotide sequence ID" value="NZ_JACWZY010000003.1"/>
</dbReference>
<evidence type="ECO:0000313" key="4">
    <source>
        <dbReference type="EMBL" id="MBD2700251.1"/>
    </source>
</evidence>
<dbReference type="PANTHER" id="PTHR48081:SF8">
    <property type="entry name" value="ALPHA_BETA HYDROLASE FOLD-3 DOMAIN-CONTAINING PROTEIN-RELATED"/>
    <property type="match status" value="1"/>
</dbReference>
<dbReference type="InterPro" id="IPR050300">
    <property type="entry name" value="GDXG_lipolytic_enzyme"/>
</dbReference>
<dbReference type="Gene3D" id="3.40.50.1820">
    <property type="entry name" value="alpha/beta hydrolase"/>
    <property type="match status" value="1"/>
</dbReference>
<dbReference type="PROSITE" id="PS51257">
    <property type="entry name" value="PROKAR_LIPOPROTEIN"/>
    <property type="match status" value="1"/>
</dbReference>
<organism evidence="4 5">
    <name type="scientific">Spirosoma profusum</name>
    <dbReference type="NCBI Taxonomy" id="2771354"/>
    <lineage>
        <taxon>Bacteria</taxon>
        <taxon>Pseudomonadati</taxon>
        <taxon>Bacteroidota</taxon>
        <taxon>Cytophagia</taxon>
        <taxon>Cytophagales</taxon>
        <taxon>Cytophagaceae</taxon>
        <taxon>Spirosoma</taxon>
    </lineage>
</organism>
<comment type="caution">
    <text evidence="4">The sequence shown here is derived from an EMBL/GenBank/DDBJ whole genome shotgun (WGS) entry which is preliminary data.</text>
</comment>